<name>A0A510Y7Y3_MARHA</name>
<reference evidence="1 2" key="1">
    <citation type="submission" date="2019-07" db="EMBL/GenBank/DDBJ databases">
        <title>Whole genome shotgun sequence of Marinococcus halophilus NBRC 102359.</title>
        <authorList>
            <person name="Hosoyama A."/>
            <person name="Uohara A."/>
            <person name="Ohji S."/>
            <person name="Ichikawa N."/>
        </authorList>
    </citation>
    <scope>NUCLEOTIDE SEQUENCE [LARGE SCALE GENOMIC DNA]</scope>
    <source>
        <strain evidence="1 2">NBRC 102359</strain>
    </source>
</reference>
<dbReference type="Proteomes" id="UP000321051">
    <property type="component" value="Unassembled WGS sequence"/>
</dbReference>
<comment type="caution">
    <text evidence="1">The sequence shown here is derived from an EMBL/GenBank/DDBJ whole genome shotgun (WGS) entry which is preliminary data.</text>
</comment>
<organism evidence="1 2">
    <name type="scientific">Marinococcus halophilus</name>
    <dbReference type="NCBI Taxonomy" id="1371"/>
    <lineage>
        <taxon>Bacteria</taxon>
        <taxon>Bacillati</taxon>
        <taxon>Bacillota</taxon>
        <taxon>Bacilli</taxon>
        <taxon>Bacillales</taxon>
        <taxon>Bacillaceae</taxon>
        <taxon>Marinococcus</taxon>
    </lineage>
</organism>
<evidence type="ECO:0000313" key="2">
    <source>
        <dbReference type="Proteomes" id="UP000321051"/>
    </source>
</evidence>
<sequence>MKIQITQLKNYQSIVKEWLKVMAKIKNEEVYEQKLLQNIAFEIDNLKLDNIIKDFPYDLLYFPLIHLRTSLNELKFASNHSIQMKEIERIYLEMEVLLANINIYIDYYLYKVNELQK</sequence>
<evidence type="ECO:0000313" key="1">
    <source>
        <dbReference type="EMBL" id="GEK59469.1"/>
    </source>
</evidence>
<proteinExistence type="predicted"/>
<dbReference type="EMBL" id="BJUN01000014">
    <property type="protein sequence ID" value="GEK59469.1"/>
    <property type="molecule type" value="Genomic_DNA"/>
</dbReference>
<accession>A0A510Y7Y3</accession>
<dbReference type="RefSeq" id="WP_094908661.1">
    <property type="nucleotide sequence ID" value="NZ_BJUN01000014.1"/>
</dbReference>
<dbReference type="AlphaFoldDB" id="A0A510Y7Y3"/>
<gene>
    <name evidence="1" type="ORF">MHA01_23740</name>
</gene>
<protein>
    <submittedName>
        <fullName evidence="1">Uncharacterized protein</fullName>
    </submittedName>
</protein>
<keyword evidence="2" id="KW-1185">Reference proteome</keyword>
<dbReference type="STRING" id="1371.GCA_900166605_01110"/>